<feature type="signal peptide" evidence="1">
    <location>
        <begin position="1"/>
        <end position="37"/>
    </location>
</feature>
<reference evidence="2 3" key="1">
    <citation type="submission" date="2023-07" db="EMBL/GenBank/DDBJ databases">
        <title>Genomic Encyclopedia of Type Strains, Phase IV (KMG-IV): sequencing the most valuable type-strain genomes for metagenomic binning, comparative biology and taxonomic classification.</title>
        <authorList>
            <person name="Goeker M."/>
        </authorList>
    </citation>
    <scope>NUCLEOTIDE SEQUENCE [LARGE SCALE GENOMIC DNA]</scope>
    <source>
        <strain evidence="2 3">DSM 19013</strain>
    </source>
</reference>
<evidence type="ECO:0000313" key="3">
    <source>
        <dbReference type="Proteomes" id="UP001231124"/>
    </source>
</evidence>
<organism evidence="2 3">
    <name type="scientific">Methylobacterium aerolatum</name>
    <dbReference type="NCBI Taxonomy" id="418708"/>
    <lineage>
        <taxon>Bacteria</taxon>
        <taxon>Pseudomonadati</taxon>
        <taxon>Pseudomonadota</taxon>
        <taxon>Alphaproteobacteria</taxon>
        <taxon>Hyphomicrobiales</taxon>
        <taxon>Methylobacteriaceae</taxon>
        <taxon>Methylobacterium</taxon>
    </lineage>
</organism>
<name>A0ABU0HWR7_9HYPH</name>
<dbReference type="RefSeq" id="WP_238201548.1">
    <property type="nucleotide sequence ID" value="NZ_BPQE01000004.1"/>
</dbReference>
<feature type="chain" id="PRO_5046038589" evidence="1">
    <location>
        <begin position="38"/>
        <end position="176"/>
    </location>
</feature>
<protein>
    <submittedName>
        <fullName evidence="2">Uncharacterized protein</fullName>
    </submittedName>
</protein>
<gene>
    <name evidence="2" type="ORF">QO012_001257</name>
</gene>
<dbReference type="Proteomes" id="UP001231124">
    <property type="component" value="Unassembled WGS sequence"/>
</dbReference>
<accession>A0ABU0HWR7</accession>
<comment type="caution">
    <text evidence="2">The sequence shown here is derived from an EMBL/GenBank/DDBJ whole genome shotgun (WGS) entry which is preliminary data.</text>
</comment>
<evidence type="ECO:0000313" key="2">
    <source>
        <dbReference type="EMBL" id="MDQ0446766.1"/>
    </source>
</evidence>
<sequence length="176" mass="17594">MKASAKTAPVRHTSLRLIHLAVGAAAIGLLGASGASAQGAGGPAAFTLTGHCEKLVVAGRDVTSQCGDSLSNAVSRNRTAFDFITRDGQVVSFSGNGAQQEATEETDPLQPINVVTESRSGSEIGAPVLAIGACRFSTPEPGRTAIACEAKTGDGRAYAGTFVTAAKAAPGAPAAR</sequence>
<proteinExistence type="predicted"/>
<keyword evidence="3" id="KW-1185">Reference proteome</keyword>
<dbReference type="EMBL" id="JAUSVP010000003">
    <property type="protein sequence ID" value="MDQ0446766.1"/>
    <property type="molecule type" value="Genomic_DNA"/>
</dbReference>
<evidence type="ECO:0000256" key="1">
    <source>
        <dbReference type="SAM" id="SignalP"/>
    </source>
</evidence>
<keyword evidence="1" id="KW-0732">Signal</keyword>